<dbReference type="GO" id="GO:0098855">
    <property type="term" value="C:HCN channel complex"/>
    <property type="evidence" value="ECO:0007669"/>
    <property type="project" value="TreeGrafter"/>
</dbReference>
<reference evidence="3" key="2">
    <citation type="submission" date="2023-03" db="EMBL/GenBank/DDBJ databases">
        <authorList>
            <person name="Inwood S.N."/>
            <person name="Skelly J.G."/>
            <person name="Guhlin J."/>
            <person name="Harrop T.W.R."/>
            <person name="Goldson S.G."/>
            <person name="Dearden P.K."/>
        </authorList>
    </citation>
    <scope>NUCLEOTIDE SEQUENCE</scope>
    <source>
        <strain evidence="3">Irish</strain>
        <tissue evidence="3">Whole body</tissue>
    </source>
</reference>
<evidence type="ECO:0000259" key="2">
    <source>
        <dbReference type="PROSITE" id="PS50042"/>
    </source>
</evidence>
<name>A0AA39FMY8_9HYME</name>
<dbReference type="InterPro" id="IPR018488">
    <property type="entry name" value="cNMP-bd_CS"/>
</dbReference>
<organism evidence="3 4">
    <name type="scientific">Microctonus aethiopoides</name>
    <dbReference type="NCBI Taxonomy" id="144406"/>
    <lineage>
        <taxon>Eukaryota</taxon>
        <taxon>Metazoa</taxon>
        <taxon>Ecdysozoa</taxon>
        <taxon>Arthropoda</taxon>
        <taxon>Hexapoda</taxon>
        <taxon>Insecta</taxon>
        <taxon>Pterygota</taxon>
        <taxon>Neoptera</taxon>
        <taxon>Endopterygota</taxon>
        <taxon>Hymenoptera</taxon>
        <taxon>Apocrita</taxon>
        <taxon>Ichneumonoidea</taxon>
        <taxon>Braconidae</taxon>
        <taxon>Euphorinae</taxon>
        <taxon>Microctonus</taxon>
    </lineage>
</organism>
<protein>
    <recommendedName>
        <fullName evidence="2">Cyclic nucleotide-binding domain-containing protein</fullName>
    </recommendedName>
</protein>
<evidence type="ECO:0000313" key="4">
    <source>
        <dbReference type="Proteomes" id="UP001168990"/>
    </source>
</evidence>
<dbReference type="InterPro" id="IPR000595">
    <property type="entry name" value="cNMP-bd_dom"/>
</dbReference>
<dbReference type="InterPro" id="IPR051413">
    <property type="entry name" value="K/Na_HCN_channel"/>
</dbReference>
<dbReference type="Proteomes" id="UP001168990">
    <property type="component" value="Unassembled WGS sequence"/>
</dbReference>
<feature type="transmembrane region" description="Helical" evidence="1">
    <location>
        <begin position="129"/>
        <end position="152"/>
    </location>
</feature>
<keyword evidence="4" id="KW-1185">Reference proteome</keyword>
<dbReference type="InterPro" id="IPR014710">
    <property type="entry name" value="RmlC-like_jellyroll"/>
</dbReference>
<evidence type="ECO:0000313" key="3">
    <source>
        <dbReference type="EMBL" id="KAK0172605.1"/>
    </source>
</evidence>
<dbReference type="GO" id="GO:0005249">
    <property type="term" value="F:voltage-gated potassium channel activity"/>
    <property type="evidence" value="ECO:0007669"/>
    <property type="project" value="TreeGrafter"/>
</dbReference>
<dbReference type="SUPFAM" id="SSF51206">
    <property type="entry name" value="cAMP-binding domain-like"/>
    <property type="match status" value="1"/>
</dbReference>
<dbReference type="PROSITE" id="PS00888">
    <property type="entry name" value="CNMP_BINDING_1"/>
    <property type="match status" value="1"/>
</dbReference>
<gene>
    <name evidence="3" type="ORF">PV328_005903</name>
</gene>
<keyword evidence="1" id="KW-0472">Membrane</keyword>
<keyword evidence="1" id="KW-0812">Transmembrane</keyword>
<dbReference type="PANTHER" id="PTHR45689">
    <property type="entry name" value="I[[H]] CHANNEL, ISOFORM E"/>
    <property type="match status" value="1"/>
</dbReference>
<accession>A0AA39FMY8</accession>
<sequence>MKLMPLMPTEPINNKDLPFQLIHECQLQSKADDMEIFIPGNEFGSRIKRWIIRQCILSRKHPFAKNCIKSTAGINNEIHRHITLYPYTIYPFSEFINMWELFMTIFLFFTLLLIPFITAFHFEEPHKWYNLLLIFNIFYIADTVLQFFAGYFDETSAVIIMEKKLIINRATISLSSSSHFRDMKTTEDIMLNIFLTILGRIGFIYILAQFLMIVATFHSTKKKIVRSLQQLQEYMQYKELPRSVQKRIITYYTYWSNKSYKRDKLIISNVSPSLRQHLPHSILRQIVLLLKAEIFLTNDVLVKCGTMGDALYYIMSGTVAVYSDKDEKICHLEDGSYFGEVALVMENEKRLSTIIAMETCEVYVLKRSDFVLTIGDHSYLMTQLQKLTIEKSENSVFETIHKCEGSFSTEINIFGTEKPKE</sequence>
<dbReference type="CDD" id="cd00038">
    <property type="entry name" value="CAP_ED"/>
    <property type="match status" value="1"/>
</dbReference>
<dbReference type="InterPro" id="IPR018490">
    <property type="entry name" value="cNMP-bd_dom_sf"/>
</dbReference>
<keyword evidence="1" id="KW-1133">Transmembrane helix</keyword>
<comment type="caution">
    <text evidence="3">The sequence shown here is derived from an EMBL/GenBank/DDBJ whole genome shotgun (WGS) entry which is preliminary data.</text>
</comment>
<dbReference type="SMART" id="SM00100">
    <property type="entry name" value="cNMP"/>
    <property type="match status" value="1"/>
</dbReference>
<dbReference type="Pfam" id="PF00027">
    <property type="entry name" value="cNMP_binding"/>
    <property type="match status" value="1"/>
</dbReference>
<feature type="transmembrane region" description="Helical" evidence="1">
    <location>
        <begin position="101"/>
        <end position="122"/>
    </location>
</feature>
<reference evidence="3" key="1">
    <citation type="journal article" date="2023" name="bioRxiv">
        <title>Scaffold-level genome assemblies of two parasitoid biocontrol wasps reveal the parthenogenesis mechanism and an associated novel virus.</title>
        <authorList>
            <person name="Inwood S."/>
            <person name="Skelly J."/>
            <person name="Guhlin J."/>
            <person name="Harrop T."/>
            <person name="Goldson S."/>
            <person name="Dearden P."/>
        </authorList>
    </citation>
    <scope>NUCLEOTIDE SEQUENCE</scope>
    <source>
        <strain evidence="3">Irish</strain>
        <tissue evidence="3">Whole body</tissue>
    </source>
</reference>
<dbReference type="EMBL" id="JAQQBS010000002">
    <property type="protein sequence ID" value="KAK0172605.1"/>
    <property type="molecule type" value="Genomic_DNA"/>
</dbReference>
<dbReference type="PANTHER" id="PTHR45689:SF14">
    <property type="entry name" value="CYCLIC NUCLEOTIDE-GATED CATION CHANNEL SUBUNIT A-LIKE PROTEIN"/>
    <property type="match status" value="1"/>
</dbReference>
<proteinExistence type="predicted"/>
<dbReference type="Gene3D" id="1.10.287.630">
    <property type="entry name" value="Helix hairpin bin"/>
    <property type="match status" value="1"/>
</dbReference>
<feature type="domain" description="Cyclic nucleotide-binding" evidence="2">
    <location>
        <begin position="274"/>
        <end position="391"/>
    </location>
</feature>
<evidence type="ECO:0000256" key="1">
    <source>
        <dbReference type="SAM" id="Phobius"/>
    </source>
</evidence>
<dbReference type="Gene3D" id="2.60.120.10">
    <property type="entry name" value="Jelly Rolls"/>
    <property type="match status" value="1"/>
</dbReference>
<dbReference type="GO" id="GO:0003254">
    <property type="term" value="P:regulation of membrane depolarization"/>
    <property type="evidence" value="ECO:0007669"/>
    <property type="project" value="TreeGrafter"/>
</dbReference>
<feature type="transmembrane region" description="Helical" evidence="1">
    <location>
        <begin position="189"/>
        <end position="217"/>
    </location>
</feature>
<dbReference type="GO" id="GO:0035725">
    <property type="term" value="P:sodium ion transmembrane transport"/>
    <property type="evidence" value="ECO:0007669"/>
    <property type="project" value="TreeGrafter"/>
</dbReference>
<dbReference type="AlphaFoldDB" id="A0AA39FMY8"/>
<dbReference type="PROSITE" id="PS50042">
    <property type="entry name" value="CNMP_BINDING_3"/>
    <property type="match status" value="1"/>
</dbReference>